<protein>
    <submittedName>
        <fullName evidence="9">Putative membrane protein</fullName>
    </submittedName>
</protein>
<dbReference type="Proteomes" id="UP000199086">
    <property type="component" value="Unassembled WGS sequence"/>
</dbReference>
<keyword evidence="3 7" id="KW-0812">Transmembrane</keyword>
<evidence type="ECO:0000313" key="9">
    <source>
        <dbReference type="EMBL" id="SDC07325.1"/>
    </source>
</evidence>
<keyword evidence="5 7" id="KW-0472">Membrane</keyword>
<feature type="region of interest" description="Disordered" evidence="6">
    <location>
        <begin position="1"/>
        <end position="44"/>
    </location>
</feature>
<dbReference type="PANTHER" id="PTHR34187:SF2">
    <property type="entry name" value="DUF202 DOMAIN-CONTAINING PROTEIN"/>
    <property type="match status" value="1"/>
</dbReference>
<dbReference type="Pfam" id="PF02656">
    <property type="entry name" value="DUF202"/>
    <property type="match status" value="1"/>
</dbReference>
<dbReference type="AlphaFoldDB" id="A0A1G6IMS1"/>
<evidence type="ECO:0000256" key="4">
    <source>
        <dbReference type="ARBA" id="ARBA00022989"/>
    </source>
</evidence>
<name>A0A1G6IMS1_9ACTN</name>
<evidence type="ECO:0000256" key="3">
    <source>
        <dbReference type="ARBA" id="ARBA00022692"/>
    </source>
</evidence>
<evidence type="ECO:0000256" key="2">
    <source>
        <dbReference type="ARBA" id="ARBA00022475"/>
    </source>
</evidence>
<keyword evidence="4 7" id="KW-1133">Transmembrane helix</keyword>
<feature type="domain" description="DUF202" evidence="8">
    <location>
        <begin position="53"/>
        <end position="117"/>
    </location>
</feature>
<accession>A0A1G6IMS1</accession>
<keyword evidence="2" id="KW-1003">Cell membrane</keyword>
<feature type="transmembrane region" description="Helical" evidence="7">
    <location>
        <begin position="131"/>
        <end position="153"/>
    </location>
</feature>
<evidence type="ECO:0000259" key="8">
    <source>
        <dbReference type="Pfam" id="PF02656"/>
    </source>
</evidence>
<dbReference type="RefSeq" id="WP_092613823.1">
    <property type="nucleotide sequence ID" value="NZ_FMYF01000018.1"/>
</dbReference>
<evidence type="ECO:0000256" key="5">
    <source>
        <dbReference type="ARBA" id="ARBA00023136"/>
    </source>
</evidence>
<sequence length="157" mass="16799">MSQQDQGLTPGQPSQPGQPNQPGEPNEPNEPDQPPRSWLTRTLFPDGEEPDARFTLANERTFLAWIRTGLALLGGGIALEAFALGIPTDVRTPAAIILVLTALVISATSLFRWRSVELAMRRKRPLPAPMLTVVLTVGLSVATVVLLAIFVSIGGAP</sequence>
<evidence type="ECO:0000256" key="1">
    <source>
        <dbReference type="ARBA" id="ARBA00004651"/>
    </source>
</evidence>
<dbReference type="OrthoDB" id="582337at2"/>
<evidence type="ECO:0000256" key="7">
    <source>
        <dbReference type="SAM" id="Phobius"/>
    </source>
</evidence>
<dbReference type="GO" id="GO:0005886">
    <property type="term" value="C:plasma membrane"/>
    <property type="evidence" value="ECO:0007669"/>
    <property type="project" value="UniProtKB-SubCell"/>
</dbReference>
<comment type="subcellular location">
    <subcellularLocation>
        <location evidence="1">Cell membrane</location>
        <topology evidence="1">Multi-pass membrane protein</topology>
    </subcellularLocation>
</comment>
<organism evidence="9 10">
    <name type="scientific">Raineyella antarctica</name>
    <dbReference type="NCBI Taxonomy" id="1577474"/>
    <lineage>
        <taxon>Bacteria</taxon>
        <taxon>Bacillati</taxon>
        <taxon>Actinomycetota</taxon>
        <taxon>Actinomycetes</taxon>
        <taxon>Propionibacteriales</taxon>
        <taxon>Propionibacteriaceae</taxon>
        <taxon>Raineyella</taxon>
    </lineage>
</organism>
<dbReference type="PANTHER" id="PTHR34187">
    <property type="entry name" value="FGR18P"/>
    <property type="match status" value="1"/>
</dbReference>
<dbReference type="InterPro" id="IPR003807">
    <property type="entry name" value="DUF202"/>
</dbReference>
<feature type="compositionally biased region" description="Low complexity" evidence="6">
    <location>
        <begin position="10"/>
        <end position="26"/>
    </location>
</feature>
<proteinExistence type="predicted"/>
<feature type="transmembrane region" description="Helical" evidence="7">
    <location>
        <begin position="62"/>
        <end position="86"/>
    </location>
</feature>
<evidence type="ECO:0000313" key="10">
    <source>
        <dbReference type="Proteomes" id="UP000199086"/>
    </source>
</evidence>
<dbReference type="EMBL" id="FMYF01000018">
    <property type="protein sequence ID" value="SDC07325.1"/>
    <property type="molecule type" value="Genomic_DNA"/>
</dbReference>
<dbReference type="STRING" id="1577474.GA0111570_11812"/>
<keyword evidence="10" id="KW-1185">Reference proteome</keyword>
<feature type="transmembrane region" description="Helical" evidence="7">
    <location>
        <begin position="92"/>
        <end position="111"/>
    </location>
</feature>
<gene>
    <name evidence="9" type="ORF">GA0111570_11812</name>
</gene>
<evidence type="ECO:0000256" key="6">
    <source>
        <dbReference type="SAM" id="MobiDB-lite"/>
    </source>
</evidence>
<reference evidence="9 10" key="1">
    <citation type="submission" date="2016-06" db="EMBL/GenBank/DDBJ databases">
        <authorList>
            <person name="Olsen C.W."/>
            <person name="Carey S."/>
            <person name="Hinshaw L."/>
            <person name="Karasin A.I."/>
        </authorList>
    </citation>
    <scope>NUCLEOTIDE SEQUENCE [LARGE SCALE GENOMIC DNA]</scope>
    <source>
        <strain evidence="9 10">LZ-22</strain>
    </source>
</reference>
<dbReference type="InterPro" id="IPR052053">
    <property type="entry name" value="IM_YidH-like"/>
</dbReference>